<proteinExistence type="predicted"/>
<keyword evidence="1" id="KW-0175">Coiled coil</keyword>
<dbReference type="Proteomes" id="UP000466442">
    <property type="component" value="Unassembled WGS sequence"/>
</dbReference>
<comment type="caution">
    <text evidence="3">The sequence shown here is derived from an EMBL/GenBank/DDBJ whole genome shotgun (WGS) entry which is preliminary data.</text>
</comment>
<feature type="compositionally biased region" description="Basic and acidic residues" evidence="2">
    <location>
        <begin position="437"/>
        <end position="458"/>
    </location>
</feature>
<organism evidence="3 4">
    <name type="scientific">Apolygus lucorum</name>
    <name type="common">Small green plant bug</name>
    <name type="synonym">Lygocoris lucorum</name>
    <dbReference type="NCBI Taxonomy" id="248454"/>
    <lineage>
        <taxon>Eukaryota</taxon>
        <taxon>Metazoa</taxon>
        <taxon>Ecdysozoa</taxon>
        <taxon>Arthropoda</taxon>
        <taxon>Hexapoda</taxon>
        <taxon>Insecta</taxon>
        <taxon>Pterygota</taxon>
        <taxon>Neoptera</taxon>
        <taxon>Paraneoptera</taxon>
        <taxon>Hemiptera</taxon>
        <taxon>Heteroptera</taxon>
        <taxon>Panheteroptera</taxon>
        <taxon>Cimicomorpha</taxon>
        <taxon>Miridae</taxon>
        <taxon>Mirini</taxon>
        <taxon>Apolygus</taxon>
    </lineage>
</organism>
<protein>
    <submittedName>
        <fullName evidence="3">Uncharacterized protein</fullName>
    </submittedName>
</protein>
<feature type="coiled-coil region" evidence="1">
    <location>
        <begin position="136"/>
        <end position="163"/>
    </location>
</feature>
<dbReference type="PANTHER" id="PTHR10773:SF19">
    <property type="match status" value="1"/>
</dbReference>
<gene>
    <name evidence="3" type="ORF">GE061_016611</name>
</gene>
<keyword evidence="4" id="KW-1185">Reference proteome</keyword>
<evidence type="ECO:0000313" key="3">
    <source>
        <dbReference type="EMBL" id="KAF6208160.1"/>
    </source>
</evidence>
<reference evidence="3" key="1">
    <citation type="journal article" date="2021" name="Mol. Ecol. Resour.">
        <title>Apolygus lucorum genome provides insights into omnivorousness and mesophyll feeding.</title>
        <authorList>
            <person name="Liu Y."/>
            <person name="Liu H."/>
            <person name="Wang H."/>
            <person name="Huang T."/>
            <person name="Liu B."/>
            <person name="Yang B."/>
            <person name="Yin L."/>
            <person name="Li B."/>
            <person name="Zhang Y."/>
            <person name="Zhang S."/>
            <person name="Jiang F."/>
            <person name="Zhang X."/>
            <person name="Ren Y."/>
            <person name="Wang B."/>
            <person name="Wang S."/>
            <person name="Lu Y."/>
            <person name="Wu K."/>
            <person name="Fan W."/>
            <person name="Wang G."/>
        </authorList>
    </citation>
    <scope>NUCLEOTIDE SEQUENCE</scope>
    <source>
        <strain evidence="3">12Hb</strain>
    </source>
</reference>
<dbReference type="PANTHER" id="PTHR10773">
    <property type="entry name" value="DNA-DIRECTED RNA POLYMERASES I, II, AND III SUBUNIT RPABC2"/>
    <property type="match status" value="1"/>
</dbReference>
<dbReference type="EMBL" id="WIXP02000007">
    <property type="protein sequence ID" value="KAF6208160.1"/>
    <property type="molecule type" value="Genomic_DNA"/>
</dbReference>
<dbReference type="AlphaFoldDB" id="A0A8S9XGJ1"/>
<evidence type="ECO:0000313" key="4">
    <source>
        <dbReference type="Proteomes" id="UP000466442"/>
    </source>
</evidence>
<dbReference type="OrthoDB" id="6614966at2759"/>
<sequence>MQTSLPSKSGFHDVAAKVDIDNAEFIVISAEEEGMLIANYDGEINLDFALNSSHNMPMLADSEGVISAFPAVASTPNVPVLASPLENINSNSESSFDALIHANPQEEIYTNLPFQELSPNTDQKYLEKAKKDKGNLRKSAKDYAAHIKRKEDAQNEKNNDKAKAQGGEIHAIVCDLMKVQCLPMIRASAAYYKLKLAIHNFTIYNMGNKDVMAYWFDETNANLQATTFASFLVEYISDLLQQSKKPVVIISDGCGYQHRNSTLSNALLHLSISSGVVITRKFLEVGHTYSEGDSVHARIEGSYENLDVHLPSQFVELSKKARKNPFPYRAKQIDHGFVRDYNQSMIYPSIRPGRAPGDPTVTDLRLIQYNPTGIISYKINYSDELSPLPQRPRQVNSISTFPPIFKRPLTITLDKYKDLQSLKPMLPNDTHAFYDSLPHDENSQREAKRKRAQEESSKELNGSSKRKKMDV</sequence>
<accession>A0A8S9XGJ1</accession>
<evidence type="ECO:0000256" key="2">
    <source>
        <dbReference type="SAM" id="MobiDB-lite"/>
    </source>
</evidence>
<name>A0A8S9XGJ1_APOLU</name>
<feature type="region of interest" description="Disordered" evidence="2">
    <location>
        <begin position="429"/>
        <end position="471"/>
    </location>
</feature>
<evidence type="ECO:0000256" key="1">
    <source>
        <dbReference type="SAM" id="Coils"/>
    </source>
</evidence>